<dbReference type="Proteomes" id="UP000070163">
    <property type="component" value="Unassembled WGS sequence"/>
</dbReference>
<dbReference type="InterPro" id="IPR011650">
    <property type="entry name" value="Peptidase_M20_dimer"/>
</dbReference>
<feature type="domain" description="Peptidase M20 dimerisation" evidence="7">
    <location>
        <begin position="205"/>
        <end position="338"/>
    </location>
</feature>
<dbReference type="PANTHER" id="PTHR43808:SF25">
    <property type="entry name" value="PEPTIDASE M20 DIMERISATION DOMAIN-CONTAINING PROTEIN"/>
    <property type="match status" value="1"/>
</dbReference>
<comment type="cofactor">
    <cofactor evidence="1">
        <name>Co(2+)</name>
        <dbReference type="ChEBI" id="CHEBI:48828"/>
    </cofactor>
</comment>
<proteinExistence type="inferred from homology"/>
<protein>
    <recommendedName>
        <fullName evidence="7">Peptidase M20 dimerisation domain-containing protein</fullName>
    </recommendedName>
</protein>
<evidence type="ECO:0000256" key="4">
    <source>
        <dbReference type="ARBA" id="ARBA00022833"/>
    </source>
</evidence>
<dbReference type="GO" id="GO:0016787">
    <property type="term" value="F:hydrolase activity"/>
    <property type="evidence" value="ECO:0007669"/>
    <property type="project" value="InterPro"/>
</dbReference>
<evidence type="ECO:0000313" key="8">
    <source>
        <dbReference type="EMBL" id="KXA89582.1"/>
    </source>
</evidence>
<comment type="cofactor">
    <cofactor evidence="2">
        <name>Zn(2+)</name>
        <dbReference type="ChEBI" id="CHEBI:29105"/>
    </cofactor>
</comment>
<gene>
    <name evidence="8" type="ORF">AKJ57_05150</name>
</gene>
<dbReference type="InterPro" id="IPR002933">
    <property type="entry name" value="Peptidase_M20"/>
</dbReference>
<evidence type="ECO:0000256" key="2">
    <source>
        <dbReference type="ARBA" id="ARBA00001947"/>
    </source>
</evidence>
<keyword evidence="9" id="KW-1185">Reference proteome</keyword>
<dbReference type="NCBIfam" id="TIGR01910">
    <property type="entry name" value="DapE-ArgE"/>
    <property type="match status" value="1"/>
</dbReference>
<dbReference type="Pfam" id="PF01546">
    <property type="entry name" value="Peptidase_M20"/>
    <property type="match status" value="1"/>
</dbReference>
<keyword evidence="4" id="KW-0862">Zinc</keyword>
<sequence length="445" mass="49681">MNDKLAKKITEKVEEKRDEVIKLAQELVKIPSESPNEQEIQEYTAEKLEKMGLEVDKWEIDLDKLSNHPGYIPPQDYHMDYSGRPNLVGKLEEEGEGRSLILMGHTDTVPVEKEEAWDHDPYGGEIDKDRIYGRGAVDMKGGVAANMIAIETIKELGELKGDVMIANVIEEELGGNGALSFAQEGYEADAGIYSEPSGESFIAVSNRGAQFFRITVPGRSVGIEERWNSPHAIKKAMKIFEAAEDHARMRRRKVKHLPSYDLYSFDLGEIEDPELRKKAENFERNVSPLSICKIEAGDWPSTLPTECVMEGSIECLPGEDIHEVKKEFKEYIQKICSEDAWLKENPPEIEWFGLWAESSAIEKNSPIVKTVQKNAKKVGLSPIPVGSGGSDLRCLTKYANTPSILYGPSGSSIHGVDEYLDIDSLIETSKVITLTVADWCGFIES</sequence>
<dbReference type="PANTHER" id="PTHR43808">
    <property type="entry name" value="ACETYLORNITHINE DEACETYLASE"/>
    <property type="match status" value="1"/>
</dbReference>
<name>A0A133U5W2_9EURY</name>
<dbReference type="Gene3D" id="3.30.70.360">
    <property type="match status" value="1"/>
</dbReference>
<evidence type="ECO:0000256" key="1">
    <source>
        <dbReference type="ARBA" id="ARBA00001941"/>
    </source>
</evidence>
<evidence type="ECO:0000259" key="7">
    <source>
        <dbReference type="Pfam" id="PF07687"/>
    </source>
</evidence>
<dbReference type="InterPro" id="IPR010182">
    <property type="entry name" value="ArgE/DapE"/>
</dbReference>
<organism evidence="8 9">
    <name type="scientific">candidate division MSBL1 archaeon SCGC-AAA259A05</name>
    <dbReference type="NCBI Taxonomy" id="1698259"/>
    <lineage>
        <taxon>Archaea</taxon>
        <taxon>Methanobacteriati</taxon>
        <taxon>Methanobacteriota</taxon>
        <taxon>candidate division MSBL1</taxon>
    </lineage>
</organism>
<evidence type="ECO:0000256" key="5">
    <source>
        <dbReference type="ARBA" id="ARBA00023285"/>
    </source>
</evidence>
<evidence type="ECO:0000313" key="9">
    <source>
        <dbReference type="Proteomes" id="UP000070163"/>
    </source>
</evidence>
<keyword evidence="6" id="KW-0175">Coiled coil</keyword>
<dbReference type="Pfam" id="PF07687">
    <property type="entry name" value="M20_dimer"/>
    <property type="match status" value="1"/>
</dbReference>
<dbReference type="SUPFAM" id="SSF53187">
    <property type="entry name" value="Zn-dependent exopeptidases"/>
    <property type="match status" value="1"/>
</dbReference>
<dbReference type="AlphaFoldDB" id="A0A133U5W2"/>
<accession>A0A133U5W2</accession>
<evidence type="ECO:0000256" key="3">
    <source>
        <dbReference type="ARBA" id="ARBA00006247"/>
    </source>
</evidence>
<dbReference type="EMBL" id="LHXJ01000072">
    <property type="protein sequence ID" value="KXA89582.1"/>
    <property type="molecule type" value="Genomic_DNA"/>
</dbReference>
<comment type="similarity">
    <text evidence="3">Belongs to the peptidase M20A family.</text>
</comment>
<feature type="coiled-coil region" evidence="6">
    <location>
        <begin position="6"/>
        <end position="68"/>
    </location>
</feature>
<dbReference type="Gene3D" id="3.40.630.10">
    <property type="entry name" value="Zn peptidases"/>
    <property type="match status" value="1"/>
</dbReference>
<comment type="caution">
    <text evidence="8">The sequence shown here is derived from an EMBL/GenBank/DDBJ whole genome shotgun (WGS) entry which is preliminary data.</text>
</comment>
<dbReference type="InterPro" id="IPR050072">
    <property type="entry name" value="Peptidase_M20A"/>
</dbReference>
<keyword evidence="5" id="KW-0170">Cobalt</keyword>
<evidence type="ECO:0000256" key="6">
    <source>
        <dbReference type="SAM" id="Coils"/>
    </source>
</evidence>
<reference evidence="8 9" key="1">
    <citation type="journal article" date="2016" name="Sci. Rep.">
        <title>Metabolic traits of an uncultured archaeal lineage -MSBL1- from brine pools of the Red Sea.</title>
        <authorList>
            <person name="Mwirichia R."/>
            <person name="Alam I."/>
            <person name="Rashid M."/>
            <person name="Vinu M."/>
            <person name="Ba-Alawi W."/>
            <person name="Anthony Kamau A."/>
            <person name="Kamanda Ngugi D."/>
            <person name="Goker M."/>
            <person name="Klenk H.P."/>
            <person name="Bajic V."/>
            <person name="Stingl U."/>
        </authorList>
    </citation>
    <scope>NUCLEOTIDE SEQUENCE [LARGE SCALE GENOMIC DNA]</scope>
    <source>
        <strain evidence="8">SCGC-AAA259A05</strain>
    </source>
</reference>